<name>A0A2K9IXD9_9BACI</name>
<keyword evidence="4 5" id="KW-0472">Membrane</keyword>
<evidence type="ECO:0000256" key="3">
    <source>
        <dbReference type="ARBA" id="ARBA00022989"/>
    </source>
</evidence>
<dbReference type="PANTHER" id="PTHR33514">
    <property type="entry name" value="PROTEIN ABCI12, CHLOROPLASTIC"/>
    <property type="match status" value="1"/>
</dbReference>
<evidence type="ECO:0000313" key="7">
    <source>
        <dbReference type="Proteomes" id="UP000234237"/>
    </source>
</evidence>
<evidence type="ECO:0000256" key="2">
    <source>
        <dbReference type="ARBA" id="ARBA00022692"/>
    </source>
</evidence>
<dbReference type="RefSeq" id="WP_164085345.1">
    <property type="nucleotide sequence ID" value="NZ_CP018622.1"/>
</dbReference>
<evidence type="ECO:0000256" key="5">
    <source>
        <dbReference type="SAM" id="Phobius"/>
    </source>
</evidence>
<evidence type="ECO:0000256" key="4">
    <source>
        <dbReference type="ARBA" id="ARBA00023136"/>
    </source>
</evidence>
<dbReference type="KEGG" id="vpn:A21D_01013"/>
<organism evidence="6 7">
    <name type="scientific">Virgibacillus dokdonensis</name>
    <dbReference type="NCBI Taxonomy" id="302167"/>
    <lineage>
        <taxon>Bacteria</taxon>
        <taxon>Bacillati</taxon>
        <taxon>Bacillota</taxon>
        <taxon>Bacilli</taxon>
        <taxon>Bacillales</taxon>
        <taxon>Bacillaceae</taxon>
        <taxon>Virgibacillus</taxon>
    </lineage>
</organism>
<dbReference type="Proteomes" id="UP000234237">
    <property type="component" value="Chromosome"/>
</dbReference>
<reference evidence="7" key="1">
    <citation type="submission" date="2016-11" db="EMBL/GenBank/DDBJ databases">
        <title>Complete genome sequence of Virgibacillus pantothenticus 21D, a halophilic bacterium isolated from the deep hypersaline anoxic basin Discovery in the Mediterranean Sea.</title>
        <authorList>
            <person name="Zeaiter Z."/>
            <person name="Booth J.M."/>
            <person name="Prosdocimi E.M."/>
            <person name="Mapelli F."/>
            <person name="Fusi M."/>
            <person name="Daffonchio D."/>
            <person name="Borin S."/>
            <person name="Crotti E."/>
        </authorList>
    </citation>
    <scope>NUCLEOTIDE SEQUENCE [LARGE SCALE GENOMIC DNA]</scope>
    <source>
        <strain evidence="7">21D</strain>
    </source>
</reference>
<comment type="subcellular location">
    <subcellularLocation>
        <location evidence="1">Membrane</location>
        <topology evidence="1">Multi-pass membrane protein</topology>
    </subcellularLocation>
</comment>
<gene>
    <name evidence="6" type="primary">ecfT_2</name>
    <name evidence="6" type="ORF">A21D_01013</name>
</gene>
<evidence type="ECO:0000256" key="1">
    <source>
        <dbReference type="ARBA" id="ARBA00004141"/>
    </source>
</evidence>
<keyword evidence="2 5" id="KW-0812">Transmembrane</keyword>
<dbReference type="CDD" id="cd16914">
    <property type="entry name" value="EcfT"/>
    <property type="match status" value="1"/>
</dbReference>
<feature type="transmembrane region" description="Helical" evidence="5">
    <location>
        <begin position="198"/>
        <end position="216"/>
    </location>
</feature>
<accession>A0A2K9IXD9</accession>
<dbReference type="PANTHER" id="PTHR33514:SF13">
    <property type="entry name" value="PROTEIN ABCI12, CHLOROPLASTIC"/>
    <property type="match status" value="1"/>
</dbReference>
<keyword evidence="3 5" id="KW-1133">Transmembrane helix</keyword>
<evidence type="ECO:0000313" key="6">
    <source>
        <dbReference type="EMBL" id="AUJ24125.1"/>
    </source>
</evidence>
<dbReference type="AlphaFoldDB" id="A0A2K9IXD9"/>
<dbReference type="EMBL" id="CP018622">
    <property type="protein sequence ID" value="AUJ24125.1"/>
    <property type="molecule type" value="Genomic_DNA"/>
</dbReference>
<feature type="transmembrane region" description="Helical" evidence="5">
    <location>
        <begin position="26"/>
        <end position="59"/>
    </location>
</feature>
<dbReference type="Pfam" id="PF02361">
    <property type="entry name" value="CbiQ"/>
    <property type="match status" value="1"/>
</dbReference>
<feature type="transmembrane region" description="Helical" evidence="5">
    <location>
        <begin position="65"/>
        <end position="87"/>
    </location>
</feature>
<proteinExistence type="predicted"/>
<dbReference type="GO" id="GO:0005886">
    <property type="term" value="C:plasma membrane"/>
    <property type="evidence" value="ECO:0007669"/>
    <property type="project" value="UniProtKB-ARBA"/>
</dbReference>
<feature type="transmembrane region" description="Helical" evidence="5">
    <location>
        <begin position="107"/>
        <end position="129"/>
    </location>
</feature>
<sequence length="264" mass="30254">MIKNVLIGQYIHRKSVFHSLDPRTKLICIFLFMISVFFVHNILSHITVTLIVLLCLNLSKIPFTVFINGLKPIFIILMFTFLFHIFLTKEGDVIYSLGYITIYKEGLIAGIRIVIRIILLVLITSLLTLTTKPLDLAQGLEKLLKPLEFTRLPIGQFSLMISIALRFIPTLLNETNKIIEAQKARGATFESKNIVKKLYFFLPIIVPLLIMSVQRADNLSFAIDARAYGDGRGRTKFKELNYRLPDYIAFTIFILLFLIVVIMI</sequence>
<feature type="transmembrane region" description="Helical" evidence="5">
    <location>
        <begin position="247"/>
        <end position="263"/>
    </location>
</feature>
<dbReference type="InterPro" id="IPR003339">
    <property type="entry name" value="ABC/ECF_trnsptr_transmembrane"/>
</dbReference>
<protein>
    <submittedName>
        <fullName evidence="6">Energy-coupling factor transporter transmembrane protein EcfT</fullName>
    </submittedName>
</protein>